<name>A0A0E9T5B9_ANGAN</name>
<accession>A0A0E9T5B9</accession>
<evidence type="ECO:0000313" key="1">
    <source>
        <dbReference type="EMBL" id="JAH48804.1"/>
    </source>
</evidence>
<dbReference type="AlphaFoldDB" id="A0A0E9T5B9"/>
<protein>
    <submittedName>
        <fullName evidence="1">Uncharacterized protein</fullName>
    </submittedName>
</protein>
<organism evidence="1">
    <name type="scientific">Anguilla anguilla</name>
    <name type="common">European freshwater eel</name>
    <name type="synonym">Muraena anguilla</name>
    <dbReference type="NCBI Taxonomy" id="7936"/>
    <lineage>
        <taxon>Eukaryota</taxon>
        <taxon>Metazoa</taxon>
        <taxon>Chordata</taxon>
        <taxon>Craniata</taxon>
        <taxon>Vertebrata</taxon>
        <taxon>Euteleostomi</taxon>
        <taxon>Actinopterygii</taxon>
        <taxon>Neopterygii</taxon>
        <taxon>Teleostei</taxon>
        <taxon>Anguilliformes</taxon>
        <taxon>Anguillidae</taxon>
        <taxon>Anguilla</taxon>
    </lineage>
</organism>
<proteinExistence type="predicted"/>
<sequence>MGQHVTSDRKRVLFFYFYIKE</sequence>
<dbReference type="EMBL" id="GBXM01059773">
    <property type="protein sequence ID" value="JAH48804.1"/>
    <property type="molecule type" value="Transcribed_RNA"/>
</dbReference>
<reference evidence="1" key="1">
    <citation type="submission" date="2014-11" db="EMBL/GenBank/DDBJ databases">
        <authorList>
            <person name="Amaro Gonzalez C."/>
        </authorList>
    </citation>
    <scope>NUCLEOTIDE SEQUENCE</scope>
</reference>
<reference evidence="1" key="2">
    <citation type="journal article" date="2015" name="Fish Shellfish Immunol.">
        <title>Early steps in the European eel (Anguilla anguilla)-Vibrio vulnificus interaction in the gills: Role of the RtxA13 toxin.</title>
        <authorList>
            <person name="Callol A."/>
            <person name="Pajuelo D."/>
            <person name="Ebbesson L."/>
            <person name="Teles M."/>
            <person name="MacKenzie S."/>
            <person name="Amaro C."/>
        </authorList>
    </citation>
    <scope>NUCLEOTIDE SEQUENCE</scope>
</reference>